<dbReference type="EMBL" id="JACFXU010000017">
    <property type="protein sequence ID" value="MBA6414052.1"/>
    <property type="molecule type" value="Genomic_DNA"/>
</dbReference>
<proteinExistence type="inferred from homology"/>
<organism evidence="3 4">
    <name type="scientific">Sediminihaliea albiluteola</name>
    <dbReference type="NCBI Taxonomy" id="2758564"/>
    <lineage>
        <taxon>Bacteria</taxon>
        <taxon>Pseudomonadati</taxon>
        <taxon>Pseudomonadota</taxon>
        <taxon>Gammaproteobacteria</taxon>
        <taxon>Cellvibrionales</taxon>
        <taxon>Halieaceae</taxon>
        <taxon>Sediminihaliea</taxon>
    </lineage>
</organism>
<dbReference type="FunFam" id="3.40.50.720:FF:000084">
    <property type="entry name" value="Short-chain dehydrogenase reductase"/>
    <property type="match status" value="1"/>
</dbReference>
<gene>
    <name evidence="3" type="ORF">H2508_13115</name>
</gene>
<dbReference type="AlphaFoldDB" id="A0A7W2YKE6"/>
<keyword evidence="2 3" id="KW-0560">Oxidoreductase</keyword>
<evidence type="ECO:0000313" key="3">
    <source>
        <dbReference type="EMBL" id="MBA6414052.1"/>
    </source>
</evidence>
<comment type="similarity">
    <text evidence="1">Belongs to the short-chain dehydrogenases/reductases (SDR) family.</text>
</comment>
<dbReference type="Pfam" id="PF13561">
    <property type="entry name" value="adh_short_C2"/>
    <property type="match status" value="1"/>
</dbReference>
<keyword evidence="4" id="KW-1185">Reference proteome</keyword>
<dbReference type="NCBIfam" id="NF006598">
    <property type="entry name" value="PRK09135.1"/>
    <property type="match status" value="1"/>
</dbReference>
<evidence type="ECO:0000313" key="4">
    <source>
        <dbReference type="Proteomes" id="UP000539350"/>
    </source>
</evidence>
<dbReference type="PANTHER" id="PTHR43639:SF1">
    <property type="entry name" value="SHORT-CHAIN DEHYDROGENASE_REDUCTASE FAMILY PROTEIN"/>
    <property type="match status" value="1"/>
</dbReference>
<dbReference type="InterPro" id="IPR020904">
    <property type="entry name" value="Sc_DH/Rdtase_CS"/>
</dbReference>
<dbReference type="Gene3D" id="3.40.50.720">
    <property type="entry name" value="NAD(P)-binding Rossmann-like Domain"/>
    <property type="match status" value="1"/>
</dbReference>
<dbReference type="RefSeq" id="WP_182174550.1">
    <property type="nucleotide sequence ID" value="NZ_JACFXU010000017.1"/>
</dbReference>
<evidence type="ECO:0000256" key="1">
    <source>
        <dbReference type="ARBA" id="ARBA00006484"/>
    </source>
</evidence>
<dbReference type="InterPro" id="IPR002347">
    <property type="entry name" value="SDR_fam"/>
</dbReference>
<sequence length="249" mass="26740">MSKLALVTGGAQRIGAAICRHLHQRGFDIALHYRHSAQAAEGLAAELNAQRPESCQLWQADLANMQSITELGQKFLARHPELELLVNNASGFEASPIEDCSEALFDAMLSSNLKGPYFLIQALLPALRAGSGSIVNLIDIHSERPLQHYNAYCAAKAGLSSLTRSLALELGPKIRVNGISPGAILWPEDADSYDASMREKILSSTPLLRRGEPEDIARTVAFFAEEAPFITGQILAVDGGLGLAQPGSQ</sequence>
<accession>A0A7W2YKE6</accession>
<dbReference type="GO" id="GO:0047040">
    <property type="term" value="F:pteridine reductase activity"/>
    <property type="evidence" value="ECO:0007669"/>
    <property type="project" value="UniProtKB-EC"/>
</dbReference>
<dbReference type="SUPFAM" id="SSF51735">
    <property type="entry name" value="NAD(P)-binding Rossmann-fold domains"/>
    <property type="match status" value="1"/>
</dbReference>
<comment type="caution">
    <text evidence="3">The sequence shown here is derived from an EMBL/GenBank/DDBJ whole genome shotgun (WGS) entry which is preliminary data.</text>
</comment>
<reference evidence="3 4" key="1">
    <citation type="submission" date="2020-07" db="EMBL/GenBank/DDBJ databases">
        <title>Halieaceae bacterium, F7430, whole genome shotgun sequencing project.</title>
        <authorList>
            <person name="Jiang S."/>
            <person name="Liu Z.W."/>
            <person name="Du Z.J."/>
        </authorList>
    </citation>
    <scope>NUCLEOTIDE SEQUENCE [LARGE SCALE GENOMIC DNA]</scope>
    <source>
        <strain evidence="3 4">F7430</strain>
    </source>
</reference>
<dbReference type="PROSITE" id="PS00061">
    <property type="entry name" value="ADH_SHORT"/>
    <property type="match status" value="1"/>
</dbReference>
<evidence type="ECO:0000256" key="2">
    <source>
        <dbReference type="ARBA" id="ARBA00023002"/>
    </source>
</evidence>
<dbReference type="InterPro" id="IPR036291">
    <property type="entry name" value="NAD(P)-bd_dom_sf"/>
</dbReference>
<dbReference type="PRINTS" id="PR00081">
    <property type="entry name" value="GDHRDH"/>
</dbReference>
<dbReference type="PRINTS" id="PR00080">
    <property type="entry name" value="SDRFAMILY"/>
</dbReference>
<dbReference type="PANTHER" id="PTHR43639">
    <property type="entry name" value="OXIDOREDUCTASE, SHORT-CHAIN DEHYDROGENASE/REDUCTASE FAMILY (AFU_ORTHOLOGUE AFUA_5G02870)"/>
    <property type="match status" value="1"/>
</dbReference>
<name>A0A7W2YKE6_9GAMM</name>
<dbReference type="Proteomes" id="UP000539350">
    <property type="component" value="Unassembled WGS sequence"/>
</dbReference>
<dbReference type="EC" id="1.5.1.33" evidence="3"/>
<protein>
    <submittedName>
        <fullName evidence="3">Pteridine reductase</fullName>
        <ecNumber evidence="3">1.5.1.33</ecNumber>
    </submittedName>
</protein>